<evidence type="ECO:0000313" key="1">
    <source>
        <dbReference type="EMBL" id="GIM96501.1"/>
    </source>
</evidence>
<evidence type="ECO:0000313" key="2">
    <source>
        <dbReference type="Proteomes" id="UP000677082"/>
    </source>
</evidence>
<dbReference type="EMBL" id="BOQN01000119">
    <property type="protein sequence ID" value="GIM96501.1"/>
    <property type="molecule type" value="Genomic_DNA"/>
</dbReference>
<gene>
    <name evidence="1" type="ORF">Ato02nite_082940</name>
</gene>
<comment type="caution">
    <text evidence="1">The sequence shown here is derived from an EMBL/GenBank/DDBJ whole genome shotgun (WGS) entry which is preliminary data.</text>
</comment>
<proteinExistence type="predicted"/>
<protein>
    <submittedName>
        <fullName evidence="1">Uncharacterized protein</fullName>
    </submittedName>
</protein>
<sequence length="81" mass="8327">MPAGVNGRFVTFISYAGNLAPGDTNGAGDIYVRDRVAGTTVRAGVADEFRKDLRAGTVIRASRRTGGAQGLGDPPGCRMSG</sequence>
<keyword evidence="2" id="KW-1185">Reference proteome</keyword>
<dbReference type="Proteomes" id="UP000677082">
    <property type="component" value="Unassembled WGS sequence"/>
</dbReference>
<accession>A0A919WA90</accession>
<reference evidence="1 2" key="1">
    <citation type="submission" date="2021-03" db="EMBL/GenBank/DDBJ databases">
        <title>Whole genome shotgun sequence of Actinoplanes toevensis NBRC 105298.</title>
        <authorList>
            <person name="Komaki H."/>
            <person name="Tamura T."/>
        </authorList>
    </citation>
    <scope>NUCLEOTIDE SEQUENCE [LARGE SCALE GENOMIC DNA]</scope>
    <source>
        <strain evidence="1 2">NBRC 105298</strain>
    </source>
</reference>
<dbReference type="AlphaFoldDB" id="A0A919WA90"/>
<name>A0A919WA90_9ACTN</name>
<organism evidence="1 2">
    <name type="scientific">Paractinoplanes toevensis</name>
    <dbReference type="NCBI Taxonomy" id="571911"/>
    <lineage>
        <taxon>Bacteria</taxon>
        <taxon>Bacillati</taxon>
        <taxon>Actinomycetota</taxon>
        <taxon>Actinomycetes</taxon>
        <taxon>Micromonosporales</taxon>
        <taxon>Micromonosporaceae</taxon>
        <taxon>Paractinoplanes</taxon>
    </lineage>
</organism>